<comment type="subunit">
    <text evidence="4">Component of the N-terminal acetyltransferase B (NatB) complex which is composed of NAA20 and NAA25.</text>
</comment>
<evidence type="ECO:0000256" key="8">
    <source>
        <dbReference type="ARBA" id="ARBA00042295"/>
    </source>
</evidence>
<keyword evidence="17" id="KW-0472">Membrane</keyword>
<comment type="similarity">
    <text evidence="3">Belongs to the acetyltransferase family. ARD1 subfamily.</text>
</comment>
<reference evidence="19 20" key="1">
    <citation type="submission" date="2015-08" db="EMBL/GenBank/DDBJ databases">
        <title>Ancestral chromatin configuration constrains chromatin evolution on differentiating sex chromosomes in Drosophila.</title>
        <authorList>
            <person name="Zhou Q."/>
            <person name="Bachtrog D."/>
        </authorList>
    </citation>
    <scope>NUCLEOTIDE SEQUENCE [LARGE SCALE GENOMIC DNA]</scope>
    <source>
        <tissue evidence="19">Whole larvae</tissue>
    </source>
</reference>
<keyword evidence="2" id="KW-0012">Acyltransferase</keyword>
<dbReference type="EC" id="2.3.1.254" evidence="5"/>
<comment type="catalytic activity">
    <reaction evidence="14">
        <text>N-terminal L-methionyl-L-asparaginyl-[protein] + acetyl-CoA = N-terminal N(alpha)-acetyl-L-methionyl-L-asparaginyl-[protein] + CoA + H(+)</text>
        <dbReference type="Rhea" id="RHEA:50484"/>
        <dbReference type="Rhea" id="RHEA-COMP:12694"/>
        <dbReference type="Rhea" id="RHEA-COMP:12695"/>
        <dbReference type="ChEBI" id="CHEBI:15378"/>
        <dbReference type="ChEBI" id="CHEBI:57287"/>
        <dbReference type="ChEBI" id="CHEBI:57288"/>
        <dbReference type="ChEBI" id="CHEBI:133356"/>
        <dbReference type="ChEBI" id="CHEBI:133358"/>
        <dbReference type="EC" id="2.3.1.254"/>
    </reaction>
</comment>
<feature type="domain" description="N-acetyltransferase" evidence="18">
    <location>
        <begin position="1"/>
        <end position="152"/>
    </location>
</feature>
<sequence length="190" mass="22374">MSIVREFCFTDMFKFNRLAWDPFIEDYNLSFFVTKMLQFPMLSQAVLAPNEQLMGYLLGESDKAAAGDHQLYGHVSVLAVDSEYRRLGVGSKLLERFHQLMEQQQKWYVSLYVRMNNRSAMRLYESLGYVKYSWLPNFYPDDHGYSLRLPLATDVAGKTLQGQQFIIKFYFIIMHVMLLIRAVLKFVLRH</sequence>
<dbReference type="AlphaFoldDB" id="A0A0M4EDL3"/>
<keyword evidence="17" id="KW-1133">Transmembrane helix</keyword>
<evidence type="ECO:0000256" key="15">
    <source>
        <dbReference type="ARBA" id="ARBA00048177"/>
    </source>
</evidence>
<dbReference type="EMBL" id="CP012523">
    <property type="protein sequence ID" value="ALC39947.1"/>
    <property type="molecule type" value="Genomic_DNA"/>
</dbReference>
<dbReference type="PANTHER" id="PTHR45910">
    <property type="entry name" value="N-ALPHA-ACETYLTRANSFERASE 20"/>
    <property type="match status" value="1"/>
</dbReference>
<evidence type="ECO:0000256" key="6">
    <source>
        <dbReference type="ARBA" id="ARBA00039529"/>
    </source>
</evidence>
<dbReference type="PROSITE" id="PS51186">
    <property type="entry name" value="GNAT"/>
    <property type="match status" value="1"/>
</dbReference>
<dbReference type="SUPFAM" id="SSF55729">
    <property type="entry name" value="Acyl-CoA N-acyltransferases (Nat)"/>
    <property type="match status" value="1"/>
</dbReference>
<gene>
    <name evidence="19" type="ORF">Dbus_chr2Lg2032</name>
</gene>
<evidence type="ECO:0000256" key="10">
    <source>
        <dbReference type="ARBA" id="ARBA00042723"/>
    </source>
</evidence>
<protein>
    <recommendedName>
        <fullName evidence="6">N-alpha-acetyltransferase 20</fullName>
        <ecNumber evidence="5">2.3.1.254</ecNumber>
    </recommendedName>
    <alternativeName>
        <fullName evidence="10">Methionine N-acetyltransferase</fullName>
    </alternativeName>
    <alternativeName>
        <fullName evidence="7">N-acetyltransferase 5</fullName>
    </alternativeName>
    <alternativeName>
        <fullName evidence="11">N-terminal acetyltransferase B complex catalytic subunit NAA20</fullName>
    </alternativeName>
    <alternativeName>
        <fullName evidence="9">N-terminal acetyltransferase B complex catalytic subunit NAT5</fullName>
    </alternativeName>
    <alternativeName>
        <fullName evidence="8">NatB catalytic subunit</fullName>
    </alternativeName>
</protein>
<dbReference type="OrthoDB" id="47017at2759"/>
<evidence type="ECO:0000256" key="2">
    <source>
        <dbReference type="ARBA" id="ARBA00023315"/>
    </source>
</evidence>
<evidence type="ECO:0000259" key="18">
    <source>
        <dbReference type="PROSITE" id="PS51186"/>
    </source>
</evidence>
<dbReference type="OMA" id="DWYVDLF"/>
<dbReference type="Proteomes" id="UP000494163">
    <property type="component" value="Chromosome 2L"/>
</dbReference>
<evidence type="ECO:0000313" key="19">
    <source>
        <dbReference type="EMBL" id="ALC39947.1"/>
    </source>
</evidence>
<evidence type="ECO:0000256" key="5">
    <source>
        <dbReference type="ARBA" id="ARBA00039120"/>
    </source>
</evidence>
<dbReference type="InterPro" id="IPR016181">
    <property type="entry name" value="Acyl_CoA_acyltransferase"/>
</dbReference>
<evidence type="ECO:0000256" key="17">
    <source>
        <dbReference type="SAM" id="Phobius"/>
    </source>
</evidence>
<dbReference type="GO" id="GO:0031416">
    <property type="term" value="C:NatB complex"/>
    <property type="evidence" value="ECO:0007669"/>
    <property type="project" value="TreeGrafter"/>
</dbReference>
<dbReference type="InterPro" id="IPR000182">
    <property type="entry name" value="GNAT_dom"/>
</dbReference>
<organism evidence="19 20">
    <name type="scientific">Drosophila busckii</name>
    <name type="common">Fruit fly</name>
    <dbReference type="NCBI Taxonomy" id="30019"/>
    <lineage>
        <taxon>Eukaryota</taxon>
        <taxon>Metazoa</taxon>
        <taxon>Ecdysozoa</taxon>
        <taxon>Arthropoda</taxon>
        <taxon>Hexapoda</taxon>
        <taxon>Insecta</taxon>
        <taxon>Pterygota</taxon>
        <taxon>Neoptera</taxon>
        <taxon>Endopterygota</taxon>
        <taxon>Diptera</taxon>
        <taxon>Brachycera</taxon>
        <taxon>Muscomorpha</taxon>
        <taxon>Ephydroidea</taxon>
        <taxon>Drosophilidae</taxon>
        <taxon>Drosophila</taxon>
    </lineage>
</organism>
<dbReference type="GO" id="GO:0120518">
    <property type="term" value="F:protein N-terminal-methionine acetyltransferase activity"/>
    <property type="evidence" value="ECO:0007669"/>
    <property type="project" value="UniProtKB-EC"/>
</dbReference>
<evidence type="ECO:0000256" key="3">
    <source>
        <dbReference type="ARBA" id="ARBA00025786"/>
    </source>
</evidence>
<dbReference type="PANTHER" id="PTHR45910:SF1">
    <property type="entry name" value="N-ALPHA-ACETYLTRANSFERASE 20"/>
    <property type="match status" value="1"/>
</dbReference>
<proteinExistence type="inferred from homology"/>
<keyword evidence="20" id="KW-1185">Reference proteome</keyword>
<dbReference type="CDD" id="cd04301">
    <property type="entry name" value="NAT_SF"/>
    <property type="match status" value="1"/>
</dbReference>
<evidence type="ECO:0000256" key="4">
    <source>
        <dbReference type="ARBA" id="ARBA00038748"/>
    </source>
</evidence>
<evidence type="ECO:0000256" key="13">
    <source>
        <dbReference type="ARBA" id="ARBA00047385"/>
    </source>
</evidence>
<dbReference type="Pfam" id="PF00583">
    <property type="entry name" value="Acetyltransf_1"/>
    <property type="match status" value="1"/>
</dbReference>
<evidence type="ECO:0000256" key="9">
    <source>
        <dbReference type="ARBA" id="ARBA00042702"/>
    </source>
</evidence>
<comment type="catalytic activity">
    <reaction evidence="16">
        <text>N-terminal L-methionyl-L-glutamyl-[protein] + acetyl-CoA = N-terminal N(alpha)-acetyl-L-methionyl-L-glutamyl-[protein] + CoA + H(+)</text>
        <dbReference type="Rhea" id="RHEA:50488"/>
        <dbReference type="Rhea" id="RHEA-COMP:12696"/>
        <dbReference type="Rhea" id="RHEA-COMP:12697"/>
        <dbReference type="ChEBI" id="CHEBI:15378"/>
        <dbReference type="ChEBI" id="CHEBI:57287"/>
        <dbReference type="ChEBI" id="CHEBI:57288"/>
        <dbReference type="ChEBI" id="CHEBI:133359"/>
        <dbReference type="ChEBI" id="CHEBI:133360"/>
        <dbReference type="EC" id="2.3.1.254"/>
    </reaction>
</comment>
<keyword evidence="17" id="KW-0812">Transmembrane</keyword>
<dbReference type="Gene3D" id="3.40.630.30">
    <property type="match status" value="1"/>
</dbReference>
<dbReference type="InterPro" id="IPR051646">
    <property type="entry name" value="NatB_acetyltransferase_subunit"/>
</dbReference>
<evidence type="ECO:0000256" key="14">
    <source>
        <dbReference type="ARBA" id="ARBA00047402"/>
    </source>
</evidence>
<comment type="function">
    <text evidence="12">Catalytic subunit of the NatB complex which catalyzes acetylation of the N-terminal methionine residues of peptides beginning with Met-Asp, Met-Glu, Met-Asn and Met-Gln. Proteins with cell cycle functions are overrepresented in the pool of NatB substrates. Required for maintaining the structure and function of actomyosin fibers and for proper cellular migration.</text>
</comment>
<evidence type="ECO:0000256" key="7">
    <source>
        <dbReference type="ARBA" id="ARBA00041220"/>
    </source>
</evidence>
<keyword evidence="1" id="KW-0808">Transferase</keyword>
<dbReference type="STRING" id="30019.A0A0M4EDL3"/>
<feature type="transmembrane region" description="Helical" evidence="17">
    <location>
        <begin position="169"/>
        <end position="188"/>
    </location>
</feature>
<accession>A0A0M4EDL3</accession>
<name>A0A0M4EDL3_DROBS</name>
<comment type="catalytic activity">
    <reaction evidence="15">
        <text>N-terminal L-methionyl-L-glutaminyl-[protein] + acetyl-CoA = N-terminal N(alpha)-acetyl-L-methionyl-L-glutaminyl-[protein] + CoA + H(+)</text>
        <dbReference type="Rhea" id="RHEA:50492"/>
        <dbReference type="Rhea" id="RHEA-COMP:12698"/>
        <dbReference type="Rhea" id="RHEA-COMP:12699"/>
        <dbReference type="ChEBI" id="CHEBI:15378"/>
        <dbReference type="ChEBI" id="CHEBI:57287"/>
        <dbReference type="ChEBI" id="CHEBI:57288"/>
        <dbReference type="ChEBI" id="CHEBI:133361"/>
        <dbReference type="ChEBI" id="CHEBI:133362"/>
        <dbReference type="EC" id="2.3.1.254"/>
    </reaction>
</comment>
<evidence type="ECO:0000313" key="20">
    <source>
        <dbReference type="Proteomes" id="UP000494163"/>
    </source>
</evidence>
<evidence type="ECO:0000256" key="1">
    <source>
        <dbReference type="ARBA" id="ARBA00022679"/>
    </source>
</evidence>
<evidence type="ECO:0000256" key="16">
    <source>
        <dbReference type="ARBA" id="ARBA00048890"/>
    </source>
</evidence>
<evidence type="ECO:0000256" key="11">
    <source>
        <dbReference type="ARBA" id="ARBA00042743"/>
    </source>
</evidence>
<evidence type="ECO:0000256" key="12">
    <source>
        <dbReference type="ARBA" id="ARBA00046112"/>
    </source>
</evidence>
<dbReference type="SMR" id="A0A0M4EDL3"/>
<comment type="catalytic activity">
    <reaction evidence="13">
        <text>N-terminal L-methionyl-L-aspartyl-[protein] + acetyl-CoA = N-terminal N(alpha)-acetyl-L-methionyl-L-aspartyl-[protein] + CoA + H(+)</text>
        <dbReference type="Rhea" id="RHEA:50480"/>
        <dbReference type="Rhea" id="RHEA-COMP:12692"/>
        <dbReference type="Rhea" id="RHEA-COMP:12693"/>
        <dbReference type="ChEBI" id="CHEBI:15378"/>
        <dbReference type="ChEBI" id="CHEBI:57287"/>
        <dbReference type="ChEBI" id="CHEBI:57288"/>
        <dbReference type="ChEBI" id="CHEBI:133045"/>
        <dbReference type="ChEBI" id="CHEBI:133063"/>
        <dbReference type="EC" id="2.3.1.254"/>
    </reaction>
</comment>